<keyword evidence="1" id="KW-1133">Transmembrane helix</keyword>
<evidence type="ECO:0000256" key="1">
    <source>
        <dbReference type="SAM" id="Phobius"/>
    </source>
</evidence>
<keyword evidence="3" id="KW-1185">Reference proteome</keyword>
<evidence type="ECO:0000313" key="2">
    <source>
        <dbReference type="EMBL" id="GAN53942.1"/>
    </source>
</evidence>
<gene>
    <name evidence="2" type="ORF">Tasa_012_118</name>
</gene>
<reference evidence="2 3" key="1">
    <citation type="submission" date="2012-10" db="EMBL/GenBank/DDBJ databases">
        <title>Genome sequencing of Tanticharoenia sakaeratensis NBRC 103193.</title>
        <authorList>
            <person name="Azuma Y."/>
            <person name="Hadano H."/>
            <person name="Hirakawa H."/>
            <person name="Matsushita K."/>
        </authorList>
    </citation>
    <scope>NUCLEOTIDE SEQUENCE [LARGE SCALE GENOMIC DNA]</scope>
    <source>
        <strain evidence="2 3">NBRC 103193</strain>
    </source>
</reference>
<evidence type="ECO:0000313" key="3">
    <source>
        <dbReference type="Proteomes" id="UP000032679"/>
    </source>
</evidence>
<dbReference type="Proteomes" id="UP000032679">
    <property type="component" value="Unassembled WGS sequence"/>
</dbReference>
<comment type="caution">
    <text evidence="2">The sequence shown here is derived from an EMBL/GenBank/DDBJ whole genome shotgun (WGS) entry which is preliminary data.</text>
</comment>
<sequence length="63" mass="7525">MSHLHMILAIVSALAWIGIFVFHFREELMGWMVNRFGRPKVRELTPEEEEELKQPIFQRNVES</sequence>
<proteinExistence type="predicted"/>
<dbReference type="EMBL" id="BALE01000012">
    <property type="protein sequence ID" value="GAN53942.1"/>
    <property type="molecule type" value="Genomic_DNA"/>
</dbReference>
<accession>A0A0D6MJY3</accession>
<name>A0A0D6MJY3_9PROT</name>
<protein>
    <submittedName>
        <fullName evidence="2">Uncharacterized protein</fullName>
    </submittedName>
</protein>
<feature type="transmembrane region" description="Helical" evidence="1">
    <location>
        <begin position="6"/>
        <end position="24"/>
    </location>
</feature>
<organism evidence="2 3">
    <name type="scientific">Tanticharoenia sakaeratensis NBRC 103193</name>
    <dbReference type="NCBI Taxonomy" id="1231623"/>
    <lineage>
        <taxon>Bacteria</taxon>
        <taxon>Pseudomonadati</taxon>
        <taxon>Pseudomonadota</taxon>
        <taxon>Alphaproteobacteria</taxon>
        <taxon>Acetobacterales</taxon>
        <taxon>Acetobacteraceae</taxon>
        <taxon>Tanticharoenia</taxon>
    </lineage>
</organism>
<keyword evidence="1" id="KW-0472">Membrane</keyword>
<dbReference type="AlphaFoldDB" id="A0A0D6MJY3"/>
<keyword evidence="1" id="KW-0812">Transmembrane</keyword>